<dbReference type="PaxDb" id="3055-EDP09135"/>
<dbReference type="OrthoDB" id="270763at2759"/>
<dbReference type="STRING" id="3055.A0A2K3D0V7"/>
<proteinExistence type="predicted"/>
<keyword evidence="2" id="KW-1185">Reference proteome</keyword>
<dbReference type="Proteomes" id="UP000006906">
    <property type="component" value="Chromosome 13"/>
</dbReference>
<sequence length="71" mass="8245">MGLKHIPKDAAHQVMRRIPVGAASVEEDPHRLRYTEVQNTLRHIRQVLEERAAAELVPKLRREMLEVINAR</sequence>
<protein>
    <submittedName>
        <fullName evidence="1">Uncharacterized protein</fullName>
    </submittedName>
</protein>
<dbReference type="RefSeq" id="XP_001693881.2">
    <property type="nucleotide sequence ID" value="XM_001693829.3"/>
</dbReference>
<dbReference type="AlphaFoldDB" id="A0A2K3D0V7"/>
<reference evidence="1 2" key="1">
    <citation type="journal article" date="2007" name="Science">
        <title>The Chlamydomonas genome reveals the evolution of key animal and plant functions.</title>
        <authorList>
            <person name="Merchant S.S."/>
            <person name="Prochnik S.E."/>
            <person name="Vallon O."/>
            <person name="Harris E.H."/>
            <person name="Karpowicz S.J."/>
            <person name="Witman G.B."/>
            <person name="Terry A."/>
            <person name="Salamov A."/>
            <person name="Fritz-Laylin L.K."/>
            <person name="Marechal-Drouard L."/>
            <person name="Marshall W.F."/>
            <person name="Qu L.H."/>
            <person name="Nelson D.R."/>
            <person name="Sanderfoot A.A."/>
            <person name="Spalding M.H."/>
            <person name="Kapitonov V.V."/>
            <person name="Ren Q."/>
            <person name="Ferris P."/>
            <person name="Lindquist E."/>
            <person name="Shapiro H."/>
            <person name="Lucas S.M."/>
            <person name="Grimwood J."/>
            <person name="Schmutz J."/>
            <person name="Cardol P."/>
            <person name="Cerutti H."/>
            <person name="Chanfreau G."/>
            <person name="Chen C.L."/>
            <person name="Cognat V."/>
            <person name="Croft M.T."/>
            <person name="Dent R."/>
            <person name="Dutcher S."/>
            <person name="Fernandez E."/>
            <person name="Fukuzawa H."/>
            <person name="Gonzalez-Ballester D."/>
            <person name="Gonzalez-Halphen D."/>
            <person name="Hallmann A."/>
            <person name="Hanikenne M."/>
            <person name="Hippler M."/>
            <person name="Inwood W."/>
            <person name="Jabbari K."/>
            <person name="Kalanon M."/>
            <person name="Kuras R."/>
            <person name="Lefebvre P.A."/>
            <person name="Lemaire S.D."/>
            <person name="Lobanov A.V."/>
            <person name="Lohr M."/>
            <person name="Manuell A."/>
            <person name="Meier I."/>
            <person name="Mets L."/>
            <person name="Mittag M."/>
            <person name="Mittelmeier T."/>
            <person name="Moroney J.V."/>
            <person name="Moseley J."/>
            <person name="Napoli C."/>
            <person name="Nedelcu A.M."/>
            <person name="Niyogi K."/>
            <person name="Novoselov S.V."/>
            <person name="Paulsen I.T."/>
            <person name="Pazour G."/>
            <person name="Purton S."/>
            <person name="Ral J.P."/>
            <person name="Riano-Pachon D.M."/>
            <person name="Riekhof W."/>
            <person name="Rymarquis L."/>
            <person name="Schroda M."/>
            <person name="Stern D."/>
            <person name="Umen J."/>
            <person name="Willows R."/>
            <person name="Wilson N."/>
            <person name="Zimmer S.L."/>
            <person name="Allmer J."/>
            <person name="Balk J."/>
            <person name="Bisova K."/>
            <person name="Chen C.J."/>
            <person name="Elias M."/>
            <person name="Gendler K."/>
            <person name="Hauser C."/>
            <person name="Lamb M.R."/>
            <person name="Ledford H."/>
            <person name="Long J.C."/>
            <person name="Minagawa J."/>
            <person name="Page M.D."/>
            <person name="Pan J."/>
            <person name="Pootakham W."/>
            <person name="Roje S."/>
            <person name="Rose A."/>
            <person name="Stahlberg E."/>
            <person name="Terauchi A.M."/>
            <person name="Yang P."/>
            <person name="Ball S."/>
            <person name="Bowler C."/>
            <person name="Dieckmann C.L."/>
            <person name="Gladyshev V.N."/>
            <person name="Green P."/>
            <person name="Jorgensen R."/>
            <person name="Mayfield S."/>
            <person name="Mueller-Roeber B."/>
            <person name="Rajamani S."/>
            <person name="Sayre R.T."/>
            <person name="Brokstein P."/>
            <person name="Dubchak I."/>
            <person name="Goodstein D."/>
            <person name="Hornick L."/>
            <person name="Huang Y.W."/>
            <person name="Jhaveri J."/>
            <person name="Luo Y."/>
            <person name="Martinez D."/>
            <person name="Ngau W.C."/>
            <person name="Otillar B."/>
            <person name="Poliakov A."/>
            <person name="Porter A."/>
            <person name="Szajkowski L."/>
            <person name="Werner G."/>
            <person name="Zhou K."/>
            <person name="Grigoriev I.V."/>
            <person name="Rokhsar D.S."/>
            <person name="Grossman A.R."/>
        </authorList>
    </citation>
    <scope>NUCLEOTIDE SEQUENCE [LARGE SCALE GENOMIC DNA]</scope>
    <source>
        <strain evidence="2">CC-503</strain>
    </source>
</reference>
<dbReference type="GeneID" id="5719449"/>
<dbReference type="InParanoid" id="A0A2K3D0V7"/>
<evidence type="ECO:0000313" key="2">
    <source>
        <dbReference type="Proteomes" id="UP000006906"/>
    </source>
</evidence>
<dbReference type="ExpressionAtlas" id="A0A2K3D0V7">
    <property type="expression patterns" value="baseline"/>
</dbReference>
<evidence type="ECO:0000313" key="1">
    <source>
        <dbReference type="EMBL" id="PNW74175.1"/>
    </source>
</evidence>
<dbReference type="EMBL" id="CM008974">
    <property type="protein sequence ID" value="PNW74175.1"/>
    <property type="molecule type" value="Genomic_DNA"/>
</dbReference>
<dbReference type="KEGG" id="cre:CHLRE_13g588310v5"/>
<name>A0A2K3D0V7_CHLRE</name>
<dbReference type="Gramene" id="PNW74175">
    <property type="protein sequence ID" value="PNW74175"/>
    <property type="gene ID" value="CHLRE_13g588310v5"/>
</dbReference>
<gene>
    <name evidence="1" type="ORF">CHLRE_13g588310v5</name>
</gene>
<accession>A0A2K3D0V7</accession>
<organism evidence="1 2">
    <name type="scientific">Chlamydomonas reinhardtii</name>
    <name type="common">Chlamydomonas smithii</name>
    <dbReference type="NCBI Taxonomy" id="3055"/>
    <lineage>
        <taxon>Eukaryota</taxon>
        <taxon>Viridiplantae</taxon>
        <taxon>Chlorophyta</taxon>
        <taxon>core chlorophytes</taxon>
        <taxon>Chlorophyceae</taxon>
        <taxon>CS clade</taxon>
        <taxon>Chlamydomonadales</taxon>
        <taxon>Chlamydomonadaceae</taxon>
        <taxon>Chlamydomonas</taxon>
    </lineage>
</organism>